<evidence type="ECO:0000256" key="5">
    <source>
        <dbReference type="RuleBase" id="RU362076"/>
    </source>
</evidence>
<dbReference type="PATRIC" id="fig|1445510.3.peg.4711"/>
<evidence type="ECO:0000313" key="8">
    <source>
        <dbReference type="Proteomes" id="UP000032266"/>
    </source>
</evidence>
<dbReference type="Pfam" id="PF03963">
    <property type="entry name" value="FlgD"/>
    <property type="match status" value="1"/>
</dbReference>
<evidence type="ECO:0000256" key="4">
    <source>
        <dbReference type="ARBA" id="ARBA00024746"/>
    </source>
</evidence>
<dbReference type="KEGG" id="gsn:YC6258_04749"/>
<keyword evidence="8" id="KW-1185">Reference proteome</keyword>
<evidence type="ECO:0000313" key="7">
    <source>
        <dbReference type="EMBL" id="AJQ96781.1"/>
    </source>
</evidence>
<sequence>MSNVNGVSGSNGVLDQYALDSSSSDSSSTELGKSEFLELMIAQLNNQNPLDPQDNADFVAQLAQFSMVEGIENVNTSMADLASAYTSSQALQASSLVGSSVTLDGRDESQLVHGDIIYGITDIPESASDIVLTIKNEDRQVVEEIALSDLGDKLQFKWDGAYLEINGEILDLQDMNLEQDEEGNYIAHDEGNYTFTVSADIDGTYTILDTSMSTKVESVAIDSQGNVTLNLLGGDSVSLNDVVQINDLDG</sequence>
<evidence type="ECO:0000259" key="6">
    <source>
        <dbReference type="Pfam" id="PF13861"/>
    </source>
</evidence>
<dbReference type="AlphaFoldDB" id="A0A0C5VRB5"/>
<dbReference type="Proteomes" id="UP000032266">
    <property type="component" value="Chromosome"/>
</dbReference>
<dbReference type="EMBL" id="CP007142">
    <property type="protein sequence ID" value="AJQ96781.1"/>
    <property type="molecule type" value="Genomic_DNA"/>
</dbReference>
<comment type="similarity">
    <text evidence="1 5">Belongs to the FlgD family.</text>
</comment>
<accession>A0A0C5VRB5</accession>
<dbReference type="Pfam" id="PF13861">
    <property type="entry name" value="FLgD_tudor"/>
    <property type="match status" value="1"/>
</dbReference>
<dbReference type="RefSeq" id="WP_044618710.1">
    <property type="nucleotide sequence ID" value="NZ_CP007142.1"/>
</dbReference>
<dbReference type="InterPro" id="IPR005648">
    <property type="entry name" value="FlgD"/>
</dbReference>
<evidence type="ECO:0000256" key="2">
    <source>
        <dbReference type="ARBA" id="ARBA00016013"/>
    </source>
</evidence>
<evidence type="ECO:0000256" key="1">
    <source>
        <dbReference type="ARBA" id="ARBA00010577"/>
    </source>
</evidence>
<organism evidence="7 8">
    <name type="scientific">Gynuella sunshinyii YC6258</name>
    <dbReference type="NCBI Taxonomy" id="1445510"/>
    <lineage>
        <taxon>Bacteria</taxon>
        <taxon>Pseudomonadati</taxon>
        <taxon>Pseudomonadota</taxon>
        <taxon>Gammaproteobacteria</taxon>
        <taxon>Oceanospirillales</taxon>
        <taxon>Saccharospirillaceae</taxon>
        <taxon>Gynuella</taxon>
    </lineage>
</organism>
<evidence type="ECO:0000256" key="3">
    <source>
        <dbReference type="ARBA" id="ARBA00022795"/>
    </source>
</evidence>
<keyword evidence="7" id="KW-0966">Cell projection</keyword>
<dbReference type="STRING" id="1445510.YC6258_04749"/>
<dbReference type="GO" id="GO:0044781">
    <property type="term" value="P:bacterial-type flagellum organization"/>
    <property type="evidence" value="ECO:0007669"/>
    <property type="project" value="UniProtKB-UniRule"/>
</dbReference>
<protein>
    <recommendedName>
        <fullName evidence="2 5">Basal-body rod modification protein FlgD</fullName>
    </recommendedName>
</protein>
<keyword evidence="3 5" id="KW-1005">Bacterial flagellum biogenesis</keyword>
<gene>
    <name evidence="7" type="ORF">YC6258_04749</name>
</gene>
<dbReference type="Gene3D" id="2.60.40.4070">
    <property type="match status" value="1"/>
</dbReference>
<dbReference type="OrthoDB" id="9785233at2"/>
<proteinExistence type="inferred from homology"/>
<feature type="domain" description="FlgD Tudor-like" evidence="6">
    <location>
        <begin position="88"/>
        <end position="242"/>
    </location>
</feature>
<dbReference type="HOGENOM" id="CLU_047535_0_2_6"/>
<keyword evidence="7" id="KW-0282">Flagellum</keyword>
<reference evidence="7 8" key="1">
    <citation type="submission" date="2014-01" db="EMBL/GenBank/DDBJ databases">
        <title>Full genme sequencing of cellulolytic bacterium Gynuella sunshinyii YC6258T gen. nov., sp. nov.</title>
        <authorList>
            <person name="Khan H."/>
            <person name="Chung E.J."/>
            <person name="Chung Y.R."/>
        </authorList>
    </citation>
    <scope>NUCLEOTIDE SEQUENCE [LARGE SCALE GENOMIC DNA]</scope>
    <source>
        <strain evidence="7 8">YC6258</strain>
    </source>
</reference>
<keyword evidence="7" id="KW-0969">Cilium</keyword>
<dbReference type="Gene3D" id="2.30.30.910">
    <property type="match status" value="1"/>
</dbReference>
<name>A0A0C5VRB5_9GAMM</name>
<dbReference type="InterPro" id="IPR025963">
    <property type="entry name" value="FLgD_Tudor"/>
</dbReference>
<comment type="function">
    <text evidence="4 5">Required for flagellar hook formation. May act as a scaffolding protein.</text>
</comment>